<dbReference type="PANTHER" id="PTHR47691">
    <property type="entry name" value="REGULATOR-RELATED"/>
    <property type="match status" value="1"/>
</dbReference>
<organism evidence="2 3">
    <name type="scientific">Actinorhabdospora filicis</name>
    <dbReference type="NCBI Taxonomy" id="1785913"/>
    <lineage>
        <taxon>Bacteria</taxon>
        <taxon>Bacillati</taxon>
        <taxon>Actinomycetota</taxon>
        <taxon>Actinomycetes</taxon>
        <taxon>Micromonosporales</taxon>
        <taxon>Micromonosporaceae</taxon>
        <taxon>Actinorhabdospora</taxon>
    </lineage>
</organism>
<evidence type="ECO:0000313" key="2">
    <source>
        <dbReference type="EMBL" id="GLZ76290.1"/>
    </source>
</evidence>
<dbReference type="AlphaFoldDB" id="A0A9W6SHX5"/>
<reference evidence="2" key="1">
    <citation type="submission" date="2023-03" db="EMBL/GenBank/DDBJ databases">
        <title>Actinorhabdospora filicis NBRC 111898.</title>
        <authorList>
            <person name="Ichikawa N."/>
            <person name="Sato H."/>
            <person name="Tonouchi N."/>
        </authorList>
    </citation>
    <scope>NUCLEOTIDE SEQUENCE</scope>
    <source>
        <strain evidence="2">NBRC 111898</strain>
    </source>
</reference>
<dbReference type="InterPro" id="IPR058852">
    <property type="entry name" value="HTH_77"/>
</dbReference>
<dbReference type="SUPFAM" id="SSF52540">
    <property type="entry name" value="P-loop containing nucleoside triphosphate hydrolases"/>
    <property type="match status" value="1"/>
</dbReference>
<dbReference type="GO" id="GO:0043531">
    <property type="term" value="F:ADP binding"/>
    <property type="evidence" value="ECO:0007669"/>
    <property type="project" value="InterPro"/>
</dbReference>
<dbReference type="InterPro" id="IPR036388">
    <property type="entry name" value="WH-like_DNA-bd_sf"/>
</dbReference>
<evidence type="ECO:0000259" key="1">
    <source>
        <dbReference type="PROSITE" id="PS50043"/>
    </source>
</evidence>
<keyword evidence="3" id="KW-1185">Reference proteome</keyword>
<dbReference type="GO" id="GO:0006355">
    <property type="term" value="P:regulation of DNA-templated transcription"/>
    <property type="evidence" value="ECO:0007669"/>
    <property type="project" value="InterPro"/>
</dbReference>
<dbReference type="Gene3D" id="3.40.50.300">
    <property type="entry name" value="P-loop containing nucleotide triphosphate hydrolases"/>
    <property type="match status" value="1"/>
</dbReference>
<dbReference type="Gene3D" id="1.10.10.10">
    <property type="entry name" value="Winged helix-like DNA-binding domain superfamily/Winged helix DNA-binding domain"/>
    <property type="match status" value="1"/>
</dbReference>
<proteinExistence type="predicted"/>
<dbReference type="GO" id="GO:0003677">
    <property type="term" value="F:DNA binding"/>
    <property type="evidence" value="ECO:0007669"/>
    <property type="project" value="InterPro"/>
</dbReference>
<dbReference type="CDD" id="cd06170">
    <property type="entry name" value="LuxR_C_like"/>
    <property type="match status" value="1"/>
</dbReference>
<sequence>MRDTCAVTPEISAREADVLALLGEHLSNAEIGARLYISVRTVESHVSSMLRKFGAADRRALAHHAAELARAGTPGPAPVLPAPLTSFIGRARERAALAALLREHRQVTAVGPGGVGKTRLALKVAAETAAAHPDGVWFVDLVSTTDTAMVAAAVAAALGLGEQPGRGLDESVTVALADRDALLVLDNCEQVLDGVAPFLERLLATCPRVRVLATSRARLMVPFERVYQVPSLSAEDDAVALFLDRASAAGLTPDASMRERIIEICRRLDGMALAIELAAARCAGLGLDGLGAGLSDPLRMLAGGSRADDRHRSVRAALDWSHALLEPADRALLRAVSVFVSPFTARAAAAIAGETFVADGLASLAEQSLLVVTAAPGGTEYRALETIRQYGAERLDAAGETEAVHARHLAWCLSAAEDLAPTGDWRVRFDDTADELRAALTRATDRPAAHRLARRLAELTFARGLIGESQQRHEQAAALAADPAEAAGLLRDAAAVAVCRMRGDDMYRLLKEAAALAESAGDTAAAARHWATAATHAHRFSGEFADLPTHAEGLALLDRAAELAGDDPGALAAVALGEAGVRFDAFGSALGPAENSVAETLAAAERAVAAARRTGDPYAESAALDTLTGAQSWNGDAFAVAATIERRVALMTPLPEGPVRTLELMDALVQSIEAALGVGDVAGARGNARRVRAHPLLAEVSYRATGWELVAGVLGGDPAPLPAIGEDFLDSWRRSGRPTGTFLGPGVSAGLTLHRLRGDEDAVREWSDVLARVGTLPTHGHSYLAIFEATELLHTGRFEEALKRLAPDPREVWKYVTWLWLHWYVPLRAEAAVLAGDAAAREYIEDGRGYVRGNPFAEAVLDRAEALLDGDRLPATSFAASPYQAARTLVLAGGAEGERGAALVAELGLVPMAPPPRT</sequence>
<protein>
    <recommendedName>
        <fullName evidence="1">HTH luxR-type domain-containing protein</fullName>
    </recommendedName>
</protein>
<dbReference type="EMBL" id="BSTX01000001">
    <property type="protein sequence ID" value="GLZ76290.1"/>
    <property type="molecule type" value="Genomic_DNA"/>
</dbReference>
<dbReference type="SUPFAM" id="SSF46894">
    <property type="entry name" value="C-terminal effector domain of the bipartite response regulators"/>
    <property type="match status" value="1"/>
</dbReference>
<dbReference type="PROSITE" id="PS50043">
    <property type="entry name" value="HTH_LUXR_2"/>
    <property type="match status" value="1"/>
</dbReference>
<dbReference type="PRINTS" id="PR00038">
    <property type="entry name" value="HTHLUXR"/>
</dbReference>
<dbReference type="Proteomes" id="UP001165079">
    <property type="component" value="Unassembled WGS sequence"/>
</dbReference>
<dbReference type="Pfam" id="PF00196">
    <property type="entry name" value="GerE"/>
    <property type="match status" value="1"/>
</dbReference>
<accession>A0A9W6SHX5</accession>
<gene>
    <name evidence="2" type="ORF">Afil01_10970</name>
</gene>
<dbReference type="InterPro" id="IPR000792">
    <property type="entry name" value="Tscrpt_reg_LuxR_C"/>
</dbReference>
<dbReference type="PANTHER" id="PTHR47691:SF3">
    <property type="entry name" value="HTH-TYPE TRANSCRIPTIONAL REGULATOR RV0890C-RELATED"/>
    <property type="match status" value="1"/>
</dbReference>
<dbReference type="SMART" id="SM00421">
    <property type="entry name" value="HTH_LUXR"/>
    <property type="match status" value="1"/>
</dbReference>
<name>A0A9W6SHX5_9ACTN</name>
<evidence type="ECO:0000313" key="3">
    <source>
        <dbReference type="Proteomes" id="UP001165079"/>
    </source>
</evidence>
<dbReference type="Pfam" id="PF25872">
    <property type="entry name" value="HTH_77"/>
    <property type="match status" value="1"/>
</dbReference>
<dbReference type="InterPro" id="IPR027417">
    <property type="entry name" value="P-loop_NTPase"/>
</dbReference>
<dbReference type="InterPro" id="IPR016032">
    <property type="entry name" value="Sig_transdc_resp-reg_C-effctor"/>
</dbReference>
<feature type="domain" description="HTH luxR-type" evidence="1">
    <location>
        <begin position="4"/>
        <end position="69"/>
    </location>
</feature>
<comment type="caution">
    <text evidence="2">The sequence shown here is derived from an EMBL/GenBank/DDBJ whole genome shotgun (WGS) entry which is preliminary data.</text>
</comment>